<feature type="domain" description="HNH nuclease" evidence="2">
    <location>
        <begin position="98"/>
        <end position="162"/>
    </location>
</feature>
<name>A0A1X6NHU7_9APHY</name>
<dbReference type="AlphaFoldDB" id="A0A1X6NHU7"/>
<feature type="domain" description="HNH nuclease" evidence="2">
    <location>
        <begin position="361"/>
        <end position="425"/>
    </location>
</feature>
<protein>
    <recommendedName>
        <fullName evidence="2">HNH nuclease domain-containing protein</fullName>
    </recommendedName>
</protein>
<feature type="region of interest" description="Disordered" evidence="1">
    <location>
        <begin position="290"/>
        <end position="342"/>
    </location>
</feature>
<dbReference type="STRING" id="670580.A0A1X6NHU7"/>
<dbReference type="GeneID" id="36328535"/>
<gene>
    <name evidence="3" type="ORF">POSPLADRAFT_1127056</name>
</gene>
<evidence type="ECO:0000313" key="4">
    <source>
        <dbReference type="Proteomes" id="UP000194127"/>
    </source>
</evidence>
<keyword evidence="4" id="KW-1185">Reference proteome</keyword>
<reference evidence="3 4" key="1">
    <citation type="submission" date="2017-04" db="EMBL/GenBank/DDBJ databases">
        <title>Genome Sequence of the Model Brown-Rot Fungus Postia placenta SB12.</title>
        <authorList>
            <consortium name="DOE Joint Genome Institute"/>
            <person name="Gaskell J."/>
            <person name="Kersten P."/>
            <person name="Larrondo L.F."/>
            <person name="Canessa P."/>
            <person name="Martinez D."/>
            <person name="Hibbett D."/>
            <person name="Schmoll M."/>
            <person name="Kubicek C.P."/>
            <person name="Martinez A.T."/>
            <person name="Yadav J."/>
            <person name="Master E."/>
            <person name="Magnuson J.K."/>
            <person name="James T."/>
            <person name="Yaver D."/>
            <person name="Berka R."/>
            <person name="Labutti K."/>
            <person name="Lipzen A."/>
            <person name="Aerts A."/>
            <person name="Barry K."/>
            <person name="Henrissat B."/>
            <person name="Blanchette R."/>
            <person name="Grigoriev I."/>
            <person name="Cullen D."/>
        </authorList>
    </citation>
    <scope>NUCLEOTIDE SEQUENCE [LARGE SCALE GENOMIC DNA]</scope>
    <source>
        <strain evidence="3 4">MAD-698-R-SB12</strain>
    </source>
</reference>
<evidence type="ECO:0000256" key="1">
    <source>
        <dbReference type="SAM" id="MobiDB-lite"/>
    </source>
</evidence>
<dbReference type="EMBL" id="KZ110591">
    <property type="protein sequence ID" value="OSX68207.1"/>
    <property type="molecule type" value="Genomic_DNA"/>
</dbReference>
<accession>A0A1X6NHU7</accession>
<evidence type="ECO:0000259" key="2">
    <source>
        <dbReference type="Pfam" id="PF13391"/>
    </source>
</evidence>
<sequence length="481" mass="54254">MVDIPGLRRSDRLKHSKKVDYNKSTVARYVHEPEHEPKPEPNHGKRKRDVTDDGDECALSREDTPVDATPKRRVKRKVCIKEDARQRAVKKSQNEGACIISGFKDKSIQHCHVLPRATKPHVLTPLEWWWGIEGGLNVDSSHNAAFLRADLHVLWDRGDIVVMPMPGVTKEYLRKWEDGGRHKVLEAIDENKIHEYWVTPHPDLVAGARPPPDNSPIRQEFSYRFDKVGIIRSHAKPHFMVLNAAMKFKEDKEIWVKALTAFCKRLNLEVNASGVVEDVLTLSGLWTTPPPRKAQLKMKQEAPKSSSGNDSNTRTNDPPTPQIGLNQDTSSKLNAHKPEGEPCVSNLKSDAAQLALTGSRCLLSLQDDKSIQCWHVVARSTKSDTCRLLAAWWGLVDFDINSHFNILLLRADIHCLWDKGHLMFVPEPQIIDDYLEQDIVPIDGGLTGILLTMLFSPSTNYLKSPMRPSIDTVSLLIATFS</sequence>
<feature type="region of interest" description="Disordered" evidence="1">
    <location>
        <begin position="1"/>
        <end position="71"/>
    </location>
</feature>
<organism evidence="3 4">
    <name type="scientific">Postia placenta MAD-698-R-SB12</name>
    <dbReference type="NCBI Taxonomy" id="670580"/>
    <lineage>
        <taxon>Eukaryota</taxon>
        <taxon>Fungi</taxon>
        <taxon>Dikarya</taxon>
        <taxon>Basidiomycota</taxon>
        <taxon>Agaricomycotina</taxon>
        <taxon>Agaricomycetes</taxon>
        <taxon>Polyporales</taxon>
        <taxon>Adustoporiaceae</taxon>
        <taxon>Rhodonia</taxon>
    </lineage>
</organism>
<dbReference type="OrthoDB" id="3133596at2759"/>
<feature type="compositionally biased region" description="Polar residues" evidence="1">
    <location>
        <begin position="303"/>
        <end position="333"/>
    </location>
</feature>
<proteinExistence type="predicted"/>
<feature type="compositionally biased region" description="Basic and acidic residues" evidence="1">
    <location>
        <begin position="29"/>
        <end position="43"/>
    </location>
</feature>
<evidence type="ECO:0000313" key="3">
    <source>
        <dbReference type="EMBL" id="OSX68207.1"/>
    </source>
</evidence>
<dbReference type="Pfam" id="PF13391">
    <property type="entry name" value="HNH_2"/>
    <property type="match status" value="2"/>
</dbReference>
<dbReference type="Proteomes" id="UP000194127">
    <property type="component" value="Unassembled WGS sequence"/>
</dbReference>
<dbReference type="InterPro" id="IPR003615">
    <property type="entry name" value="HNH_nuc"/>
</dbReference>
<dbReference type="RefSeq" id="XP_024345001.1">
    <property type="nucleotide sequence ID" value="XM_024483586.1"/>
</dbReference>
<feature type="compositionally biased region" description="Basic and acidic residues" evidence="1">
    <location>
        <begin position="1"/>
        <end position="10"/>
    </location>
</feature>